<feature type="region of interest" description="Disordered" evidence="1">
    <location>
        <begin position="48"/>
        <end position="145"/>
    </location>
</feature>
<feature type="compositionally biased region" description="Polar residues" evidence="1">
    <location>
        <begin position="438"/>
        <end position="448"/>
    </location>
</feature>
<dbReference type="AlphaFoldDB" id="A0A088RH44"/>
<dbReference type="eggNOG" id="ENOG502SM89">
    <property type="taxonomic scope" value="Eukaryota"/>
</dbReference>
<dbReference type="VEuPathDB" id="TriTrypDB:LPMP_010680"/>
<name>A0A088RH44_LEIPA</name>
<feature type="compositionally biased region" description="Polar residues" evidence="1">
    <location>
        <begin position="663"/>
        <end position="688"/>
    </location>
</feature>
<feature type="region of interest" description="Disordered" evidence="1">
    <location>
        <begin position="779"/>
        <end position="801"/>
    </location>
</feature>
<feature type="compositionally biased region" description="Low complexity" evidence="1">
    <location>
        <begin position="132"/>
        <end position="145"/>
    </location>
</feature>
<dbReference type="EMBL" id="CP009370">
    <property type="protein sequence ID" value="AIN95168.1"/>
    <property type="molecule type" value="Genomic_DNA"/>
</dbReference>
<dbReference type="KEGG" id="lpan:LPMP_010680"/>
<feature type="region of interest" description="Disordered" evidence="1">
    <location>
        <begin position="1"/>
        <end position="21"/>
    </location>
</feature>
<dbReference type="Proteomes" id="UP000063063">
    <property type="component" value="Chromosome 1"/>
</dbReference>
<feature type="region of interest" description="Disordered" evidence="1">
    <location>
        <begin position="408"/>
        <end position="452"/>
    </location>
</feature>
<feature type="region of interest" description="Disordered" evidence="1">
    <location>
        <begin position="741"/>
        <end position="764"/>
    </location>
</feature>
<feature type="region of interest" description="Disordered" evidence="1">
    <location>
        <begin position="828"/>
        <end position="848"/>
    </location>
</feature>
<keyword evidence="3" id="KW-1185">Reference proteome</keyword>
<dbReference type="RefSeq" id="XP_010696710.1">
    <property type="nucleotide sequence ID" value="XM_010698408.1"/>
</dbReference>
<feature type="region of interest" description="Disordered" evidence="1">
    <location>
        <begin position="200"/>
        <end position="236"/>
    </location>
</feature>
<evidence type="ECO:0000313" key="3">
    <source>
        <dbReference type="Proteomes" id="UP000063063"/>
    </source>
</evidence>
<gene>
    <name evidence="2" type="ORF">LPMP_010680</name>
</gene>
<feature type="region of interest" description="Disordered" evidence="1">
    <location>
        <begin position="646"/>
        <end position="725"/>
    </location>
</feature>
<reference evidence="2 3" key="1">
    <citation type="journal article" date="2015" name="Sci. Rep.">
        <title>The genome of Leishmania panamensis: insights into genomics of the L. (Viannia) subgenus.</title>
        <authorList>
            <person name="Llanes A."/>
            <person name="Restrepo C.M."/>
            <person name="Vecchio G.D."/>
            <person name="Anguizola F.J."/>
            <person name="Lleonart R."/>
        </authorList>
    </citation>
    <scope>NUCLEOTIDE SEQUENCE [LARGE SCALE GENOMIC DNA]</scope>
    <source>
        <strain evidence="2 3">MHOM/PA/94/PSC-1</strain>
    </source>
</reference>
<feature type="compositionally biased region" description="Polar residues" evidence="1">
    <location>
        <begin position="210"/>
        <end position="229"/>
    </location>
</feature>
<dbReference type="VEuPathDB" id="TriTrypDB:LPAL13_010010700"/>
<organism evidence="2 3">
    <name type="scientific">Leishmania panamensis</name>
    <dbReference type="NCBI Taxonomy" id="5679"/>
    <lineage>
        <taxon>Eukaryota</taxon>
        <taxon>Discoba</taxon>
        <taxon>Euglenozoa</taxon>
        <taxon>Kinetoplastea</taxon>
        <taxon>Metakinetoplastina</taxon>
        <taxon>Trypanosomatida</taxon>
        <taxon>Trypanosomatidae</taxon>
        <taxon>Leishmaniinae</taxon>
        <taxon>Leishmania</taxon>
        <taxon>Leishmania guyanensis species complex</taxon>
    </lineage>
</organism>
<feature type="compositionally biased region" description="Low complexity" evidence="1">
    <location>
        <begin position="296"/>
        <end position="312"/>
    </location>
</feature>
<feature type="compositionally biased region" description="Polar residues" evidence="1">
    <location>
        <begin position="88"/>
        <end position="100"/>
    </location>
</feature>
<sequence>MSDDPSAMPSSSPVSFNGVDSDASDARTALAQVRQLLAERRKNRFGVAAGAAAPVAAAASARPLLSKSSKSSSHRSSLSVDRAVHGDGNSSSCDDMNNANRQRRQAPGFPQQHGRRRPPSAPDNFLSHGTNSALASLSSSPSSLPQATTSALLAVSKPSAMALCPLPSPPPSRHISYYGGFLPHTLDSYDLAVAVFPPSGRTDTLRRPSRSPSPALTSAMTATEQSGARSSCGRCTPGCRERAAATGRPNMAFDEALAAAMVSTAERMLESDRRNGSAAPQQPCRRYSLPTRATVGSAIPGSSSSSDASGPALMTALRGSPKWGPRTPPSTSRDMAAFGHTTPDLLIAADGGDSKGGNGVGPHCAMATGLSRHHNRSAGGLYMAETPVFTDPSLSLSTAASQSILWNRGTRESSPAPPRIPAPRENECGVAAHDPDTPSRQSPATSALSDMAGRPVSRDYWVRGISATSSGPSGRMMVTASSRTAGVAEKDAAPQLSHHQLTEAFYGSYKGSEMAQDAYRYFVAQQQQMKHPVGVNGSTTCTARCWQSGSVGTKRCKGGTMHQQWGPSATRKAAPMMMPTRTAAARGADGCTAQLVLVPGKWGSQPRATTAASAASLMTAAAIHAAPTQLEPPSISTEVLLPALRQGSGAAAAERQQHHSQPKTRSSITSLGSVHSDNGGNGHDTSSPLSPPKLSATVRSAASTPTAAKGAGGTAIDSVADQRRRQSRLAQLEPLCLPDPALGTPACQHSAQQQQQQQQPLKTSAERASLTVLAMVRPAPDQDRAPHTSSFSIDEGPRDTKVNHVSAPVATVATDRVPSLLRVSVSLFGGGAPQHQQPSRPHVGRPDA</sequence>
<proteinExistence type="predicted"/>
<feature type="compositionally biased region" description="Basic and acidic residues" evidence="1">
    <location>
        <begin position="422"/>
        <end position="437"/>
    </location>
</feature>
<accession>A0A088RH44</accession>
<dbReference type="OrthoDB" id="267772at2759"/>
<protein>
    <submittedName>
        <fullName evidence="2">Uncharacterized protein</fullName>
    </submittedName>
</protein>
<feature type="compositionally biased region" description="Low complexity" evidence="1">
    <location>
        <begin position="1"/>
        <end position="15"/>
    </location>
</feature>
<feature type="compositionally biased region" description="Low complexity" evidence="1">
    <location>
        <begin position="48"/>
        <end position="79"/>
    </location>
</feature>
<feature type="region of interest" description="Disordered" evidence="1">
    <location>
        <begin position="267"/>
        <end position="330"/>
    </location>
</feature>
<evidence type="ECO:0000313" key="2">
    <source>
        <dbReference type="EMBL" id="AIN95168.1"/>
    </source>
</evidence>
<dbReference type="GeneID" id="22571797"/>
<evidence type="ECO:0000256" key="1">
    <source>
        <dbReference type="SAM" id="MobiDB-lite"/>
    </source>
</evidence>